<dbReference type="PIRSF" id="PIRSF000390">
    <property type="entry name" value="PLP_StrS"/>
    <property type="match status" value="1"/>
</dbReference>
<evidence type="ECO:0000256" key="4">
    <source>
        <dbReference type="RuleBase" id="RU004508"/>
    </source>
</evidence>
<feature type="active site" description="Proton acceptor" evidence="2">
    <location>
        <position position="184"/>
    </location>
</feature>
<dbReference type="EMBL" id="JAOTPL010000011">
    <property type="protein sequence ID" value="MCU7694605.1"/>
    <property type="molecule type" value="Genomic_DNA"/>
</dbReference>
<dbReference type="InterPro" id="IPR000653">
    <property type="entry name" value="DegT/StrS_aminotransferase"/>
</dbReference>
<organism evidence="5 6">
    <name type="scientific">Haoranjiania flava</name>
    <dbReference type="NCBI Taxonomy" id="1856322"/>
    <lineage>
        <taxon>Bacteria</taxon>
        <taxon>Pseudomonadati</taxon>
        <taxon>Bacteroidota</taxon>
        <taxon>Chitinophagia</taxon>
        <taxon>Chitinophagales</taxon>
        <taxon>Chitinophagaceae</taxon>
        <taxon>Haoranjiania</taxon>
    </lineage>
</organism>
<evidence type="ECO:0000313" key="5">
    <source>
        <dbReference type="EMBL" id="MCU7694605.1"/>
    </source>
</evidence>
<dbReference type="GO" id="GO:0008483">
    <property type="term" value="F:transaminase activity"/>
    <property type="evidence" value="ECO:0007669"/>
    <property type="project" value="UniProtKB-KW"/>
</dbReference>
<dbReference type="RefSeq" id="WP_263038091.1">
    <property type="nucleotide sequence ID" value="NZ_JAOTPL010000011.1"/>
</dbReference>
<evidence type="ECO:0000256" key="3">
    <source>
        <dbReference type="PIRSR" id="PIRSR000390-2"/>
    </source>
</evidence>
<name>A0AAE3LQM4_9BACT</name>
<keyword evidence="3 4" id="KW-0663">Pyridoxal phosphate</keyword>
<proteinExistence type="inferred from homology"/>
<dbReference type="InterPro" id="IPR015421">
    <property type="entry name" value="PyrdxlP-dep_Trfase_major"/>
</dbReference>
<evidence type="ECO:0000256" key="1">
    <source>
        <dbReference type="ARBA" id="ARBA00037999"/>
    </source>
</evidence>
<dbReference type="Proteomes" id="UP001209317">
    <property type="component" value="Unassembled WGS sequence"/>
</dbReference>
<dbReference type="InterPro" id="IPR015424">
    <property type="entry name" value="PyrdxlP-dep_Trfase"/>
</dbReference>
<accession>A0AAE3LQM4</accession>
<dbReference type="AlphaFoldDB" id="A0AAE3LQM4"/>
<reference evidence="5" key="1">
    <citation type="submission" date="2022-10" db="EMBL/GenBank/DDBJ databases">
        <authorList>
            <person name="Kim H.S."/>
            <person name="Kim J.-S."/>
            <person name="Suh M.K."/>
            <person name="Eom M.K."/>
            <person name="Lee J.-S."/>
        </authorList>
    </citation>
    <scope>NUCLEOTIDE SEQUENCE</scope>
    <source>
        <strain evidence="5">LIP-5</strain>
    </source>
</reference>
<sequence>MAYKIPLFDLNFGEEEIQAVADTINSNWISTGPKCEELEQQFVDKFYVKHAVSMSNCTDALHLACILCGIKEGDEVICPSLTFAASANCIRYVGAHPVFADISSFEDINIDPKDIEKKITPKTKAIIVVHMAGFPANMDEIMAIANKYNLRVIEDACHGPLSEYKGKKLGTIGDVGCFSFFSNKNISTGEGGMLITNNDDYAKKARLLRSHGMTTMSYQRAGGHATSYDIVELGYNYRMDDIRASIGLVQMKKLPKNLQQRLHVRKWYNEKLQRVKGVILPFAQNEEFVSNYIMPIVLKDSNVEKRDRVREKLHAAGIQTSVHYPAIHKFSIYKQYGAILPTTDYVTDNEITLPMYAALTEDEIDFIVETLDTAVNE</sequence>
<dbReference type="CDD" id="cd00616">
    <property type="entry name" value="AHBA_syn"/>
    <property type="match status" value="1"/>
</dbReference>
<dbReference type="SUPFAM" id="SSF53383">
    <property type="entry name" value="PLP-dependent transferases"/>
    <property type="match status" value="1"/>
</dbReference>
<gene>
    <name evidence="5" type="ORF">OD355_08770</name>
</gene>
<keyword evidence="6" id="KW-1185">Reference proteome</keyword>
<dbReference type="GO" id="GO:0000271">
    <property type="term" value="P:polysaccharide biosynthetic process"/>
    <property type="evidence" value="ECO:0007669"/>
    <property type="project" value="TreeGrafter"/>
</dbReference>
<comment type="caution">
    <text evidence="5">The sequence shown here is derived from an EMBL/GenBank/DDBJ whole genome shotgun (WGS) entry which is preliminary data.</text>
</comment>
<dbReference type="PANTHER" id="PTHR30244:SF34">
    <property type="entry name" value="DTDP-4-AMINO-4,6-DIDEOXYGALACTOSE TRANSAMINASE"/>
    <property type="match status" value="1"/>
</dbReference>
<dbReference type="GO" id="GO:0030170">
    <property type="term" value="F:pyridoxal phosphate binding"/>
    <property type="evidence" value="ECO:0007669"/>
    <property type="project" value="TreeGrafter"/>
</dbReference>
<dbReference type="Gene3D" id="3.90.1150.10">
    <property type="entry name" value="Aspartate Aminotransferase, domain 1"/>
    <property type="match status" value="1"/>
</dbReference>
<comment type="similarity">
    <text evidence="1 4">Belongs to the DegT/DnrJ/EryC1 family.</text>
</comment>
<evidence type="ECO:0000256" key="2">
    <source>
        <dbReference type="PIRSR" id="PIRSR000390-1"/>
    </source>
</evidence>
<evidence type="ECO:0000313" key="6">
    <source>
        <dbReference type="Proteomes" id="UP001209317"/>
    </source>
</evidence>
<protein>
    <submittedName>
        <fullName evidence="5">DegT/DnrJ/EryC1/StrS family aminotransferase</fullName>
    </submittedName>
</protein>
<feature type="modified residue" description="N6-(pyridoxal phosphate)lysine" evidence="3">
    <location>
        <position position="184"/>
    </location>
</feature>
<dbReference type="Gene3D" id="3.40.640.10">
    <property type="entry name" value="Type I PLP-dependent aspartate aminotransferase-like (Major domain)"/>
    <property type="match status" value="1"/>
</dbReference>
<keyword evidence="5" id="KW-0808">Transferase</keyword>
<keyword evidence="5" id="KW-0032">Aminotransferase</keyword>
<dbReference type="InterPro" id="IPR015422">
    <property type="entry name" value="PyrdxlP-dep_Trfase_small"/>
</dbReference>
<dbReference type="Pfam" id="PF01041">
    <property type="entry name" value="DegT_DnrJ_EryC1"/>
    <property type="match status" value="1"/>
</dbReference>
<dbReference type="PANTHER" id="PTHR30244">
    <property type="entry name" value="TRANSAMINASE"/>
    <property type="match status" value="1"/>
</dbReference>